<evidence type="ECO:0000313" key="3">
    <source>
        <dbReference type="Proteomes" id="UP000322245"/>
    </source>
</evidence>
<sequence>MLSHLRRALSRHHDDDLLQPPYPLDLASSYSPSPSFQDGSRSRTGHGRSRITPFPPGRFSTPSPGSSHDRVQVQVQGSSEGEDERDEQLQALEALYAADDDTHSHPGEFRTAVRELVRREVEGQRRMWRRTELGLDDELGDELFLSEQSERRQRDERDTGDGGDGGWDGGEGGGVESVFATRSSGTEVGSLDGTLASEVWRARESLSGSERGVSEYSEAPPPYRSHQVSAYSQPLVFQPSPVEGLGAGGVPSYRSAGFALPALRVHGLEEEHQPLSPAPDYISSEGINLPHARHSFSSSRQSQHSSSHPSSSPALTTLSSSSGHSPVQYDRAPTPWLPAVLSSASSVGSSREGSPGIVGDGYVSETSSGQESPSPRPTSSVSDSHGSY</sequence>
<feature type="region of interest" description="Disordered" evidence="1">
    <location>
        <begin position="270"/>
        <end position="388"/>
    </location>
</feature>
<dbReference type="EMBL" id="NIDF01000006">
    <property type="protein sequence ID" value="TYJ58278.1"/>
    <property type="molecule type" value="Genomic_DNA"/>
</dbReference>
<feature type="compositionally biased region" description="Low complexity" evidence="1">
    <location>
        <begin position="295"/>
        <end position="322"/>
    </location>
</feature>
<evidence type="ECO:0000313" key="2">
    <source>
        <dbReference type="EMBL" id="TYJ58278.1"/>
    </source>
</evidence>
<feature type="region of interest" description="Disordered" evidence="1">
    <location>
        <begin position="1"/>
        <end position="85"/>
    </location>
</feature>
<keyword evidence="3" id="KW-1185">Reference proteome</keyword>
<evidence type="ECO:0000256" key="1">
    <source>
        <dbReference type="SAM" id="MobiDB-lite"/>
    </source>
</evidence>
<feature type="compositionally biased region" description="Basic and acidic residues" evidence="1">
    <location>
        <begin position="148"/>
        <end position="160"/>
    </location>
</feature>
<feature type="compositionally biased region" description="Low complexity" evidence="1">
    <location>
        <begin position="337"/>
        <end position="355"/>
    </location>
</feature>
<gene>
    <name evidence="2" type="ORF">B9479_001104</name>
</gene>
<feature type="compositionally biased region" description="Gly residues" evidence="1">
    <location>
        <begin position="162"/>
        <end position="175"/>
    </location>
</feature>
<feature type="compositionally biased region" description="Basic residues" evidence="1">
    <location>
        <begin position="1"/>
        <end position="10"/>
    </location>
</feature>
<accession>A0A5D3B5J7</accession>
<organism evidence="2 3">
    <name type="scientific">Cryptococcus floricola</name>
    <dbReference type="NCBI Taxonomy" id="2591691"/>
    <lineage>
        <taxon>Eukaryota</taxon>
        <taxon>Fungi</taxon>
        <taxon>Dikarya</taxon>
        <taxon>Basidiomycota</taxon>
        <taxon>Agaricomycotina</taxon>
        <taxon>Tremellomycetes</taxon>
        <taxon>Tremellales</taxon>
        <taxon>Cryptococcaceae</taxon>
        <taxon>Cryptococcus</taxon>
    </lineage>
</organism>
<dbReference type="AlphaFoldDB" id="A0A5D3B5J7"/>
<feature type="compositionally biased region" description="Polar residues" evidence="1">
    <location>
        <begin position="28"/>
        <end position="38"/>
    </location>
</feature>
<proteinExistence type="predicted"/>
<feature type="compositionally biased region" description="Polar residues" evidence="1">
    <location>
        <begin position="364"/>
        <end position="388"/>
    </location>
</feature>
<comment type="caution">
    <text evidence="2">The sequence shown here is derived from an EMBL/GenBank/DDBJ whole genome shotgun (WGS) entry which is preliminary data.</text>
</comment>
<feature type="region of interest" description="Disordered" evidence="1">
    <location>
        <begin position="140"/>
        <end position="230"/>
    </location>
</feature>
<dbReference type="Proteomes" id="UP000322245">
    <property type="component" value="Unassembled WGS sequence"/>
</dbReference>
<name>A0A5D3B5J7_9TREE</name>
<reference evidence="2 3" key="1">
    <citation type="submission" date="2017-05" db="EMBL/GenBank/DDBJ databases">
        <title>The Genome Sequence of Tsuchiyaea wingfieldii DSM 27421.</title>
        <authorList>
            <person name="Cuomo C."/>
            <person name="Passer A."/>
            <person name="Billmyre B."/>
            <person name="Heitman J."/>
        </authorList>
    </citation>
    <scope>NUCLEOTIDE SEQUENCE [LARGE SCALE GENOMIC DNA]</scope>
    <source>
        <strain evidence="2 3">DSM 27421</strain>
    </source>
</reference>
<protein>
    <submittedName>
        <fullName evidence="2">Uncharacterized protein</fullName>
    </submittedName>
</protein>